<keyword evidence="1" id="KW-0812">Transmembrane</keyword>
<organism evidence="3 4">
    <name type="scientific">Panagrolaimus superbus</name>
    <dbReference type="NCBI Taxonomy" id="310955"/>
    <lineage>
        <taxon>Eukaryota</taxon>
        <taxon>Metazoa</taxon>
        <taxon>Ecdysozoa</taxon>
        <taxon>Nematoda</taxon>
        <taxon>Chromadorea</taxon>
        <taxon>Rhabditida</taxon>
        <taxon>Tylenchina</taxon>
        <taxon>Panagrolaimomorpha</taxon>
        <taxon>Panagrolaimoidea</taxon>
        <taxon>Panagrolaimidae</taxon>
        <taxon>Panagrolaimus</taxon>
    </lineage>
</organism>
<accession>A0A914Y1F2</accession>
<evidence type="ECO:0000256" key="1">
    <source>
        <dbReference type="SAM" id="Phobius"/>
    </source>
</evidence>
<feature type="signal peptide" evidence="2">
    <location>
        <begin position="1"/>
        <end position="19"/>
    </location>
</feature>
<evidence type="ECO:0000256" key="2">
    <source>
        <dbReference type="SAM" id="SignalP"/>
    </source>
</evidence>
<evidence type="ECO:0000313" key="4">
    <source>
        <dbReference type="WBParaSite" id="PSU_v2.g11654.t1"/>
    </source>
</evidence>
<keyword evidence="1" id="KW-1133">Transmembrane helix</keyword>
<sequence>MTFLKIFLILAFCVTVSQSIRCFTCENDSCGRPQGYATEDCGPHVPKCYILKNISRQVYRVGCLATKCDDISKHGDNCDECDSDNCNGQLMANPPIGAGTNYNSANTLSFFNAIIFALISSVIGVFIYV</sequence>
<keyword evidence="1" id="KW-0472">Membrane</keyword>
<proteinExistence type="predicted"/>
<keyword evidence="2" id="KW-0732">Signal</keyword>
<keyword evidence="3" id="KW-1185">Reference proteome</keyword>
<feature type="chain" id="PRO_5036895523" evidence="2">
    <location>
        <begin position="20"/>
        <end position="129"/>
    </location>
</feature>
<dbReference type="Proteomes" id="UP000887577">
    <property type="component" value="Unplaced"/>
</dbReference>
<protein>
    <submittedName>
        <fullName evidence="4">Uncharacterized protein</fullName>
    </submittedName>
</protein>
<feature type="transmembrane region" description="Helical" evidence="1">
    <location>
        <begin position="110"/>
        <end position="128"/>
    </location>
</feature>
<dbReference type="AlphaFoldDB" id="A0A914Y1F2"/>
<reference evidence="4" key="1">
    <citation type="submission" date="2022-11" db="UniProtKB">
        <authorList>
            <consortium name="WormBaseParasite"/>
        </authorList>
    </citation>
    <scope>IDENTIFICATION</scope>
</reference>
<name>A0A914Y1F2_9BILA</name>
<evidence type="ECO:0000313" key="3">
    <source>
        <dbReference type="Proteomes" id="UP000887577"/>
    </source>
</evidence>
<dbReference type="WBParaSite" id="PSU_v2.g11654.t1">
    <property type="protein sequence ID" value="PSU_v2.g11654.t1"/>
    <property type="gene ID" value="PSU_v2.g11654"/>
</dbReference>